<reference evidence="4 5" key="1">
    <citation type="journal article" date="2020" name="Nat. Food">
        <title>A phased Vanilla planifolia genome enables genetic improvement of flavour and production.</title>
        <authorList>
            <person name="Hasing T."/>
            <person name="Tang H."/>
            <person name="Brym M."/>
            <person name="Khazi F."/>
            <person name="Huang T."/>
            <person name="Chambers A.H."/>
        </authorList>
    </citation>
    <scope>NUCLEOTIDE SEQUENCE [LARGE SCALE GENOMIC DNA]</scope>
    <source>
        <tissue evidence="2">Leaf</tissue>
    </source>
</reference>
<evidence type="ECO:0000313" key="5">
    <source>
        <dbReference type="Proteomes" id="UP000639772"/>
    </source>
</evidence>
<dbReference type="EMBL" id="JADCNL010000009">
    <property type="protein sequence ID" value="KAG0467703.1"/>
    <property type="molecule type" value="Genomic_DNA"/>
</dbReference>
<proteinExistence type="predicted"/>
<evidence type="ECO:0000313" key="4">
    <source>
        <dbReference type="Proteomes" id="UP000636800"/>
    </source>
</evidence>
<comment type="caution">
    <text evidence="2">The sequence shown here is derived from an EMBL/GenBank/DDBJ whole genome shotgun (WGS) entry which is preliminary data.</text>
</comment>
<protein>
    <submittedName>
        <fullName evidence="2">Uncharacterized protein</fullName>
    </submittedName>
</protein>
<sequence>MESKWNTGRFGLRTRRTQRRNEESNTMPRKTKEKTQQYLIQRFLDSCNGFGVAASIRKNGVVSSFGLQRLRETILS</sequence>
<accession>A0A835QFA0</accession>
<evidence type="ECO:0000313" key="3">
    <source>
        <dbReference type="EMBL" id="KAG0469367.1"/>
    </source>
</evidence>
<gene>
    <name evidence="3" type="ORF">HPP92_018695</name>
    <name evidence="2" type="ORF">HPP92_019283</name>
</gene>
<dbReference type="AlphaFoldDB" id="A0A835QFA0"/>
<evidence type="ECO:0000313" key="2">
    <source>
        <dbReference type="EMBL" id="KAG0467703.1"/>
    </source>
</evidence>
<organism evidence="2 4">
    <name type="scientific">Vanilla planifolia</name>
    <name type="common">Vanilla</name>
    <dbReference type="NCBI Taxonomy" id="51239"/>
    <lineage>
        <taxon>Eukaryota</taxon>
        <taxon>Viridiplantae</taxon>
        <taxon>Streptophyta</taxon>
        <taxon>Embryophyta</taxon>
        <taxon>Tracheophyta</taxon>
        <taxon>Spermatophyta</taxon>
        <taxon>Magnoliopsida</taxon>
        <taxon>Liliopsida</taxon>
        <taxon>Asparagales</taxon>
        <taxon>Orchidaceae</taxon>
        <taxon>Vanilloideae</taxon>
        <taxon>Vanilleae</taxon>
        <taxon>Vanilla</taxon>
    </lineage>
</organism>
<keyword evidence="4" id="KW-1185">Reference proteome</keyword>
<dbReference type="EMBL" id="JADCNM010000009">
    <property type="protein sequence ID" value="KAG0469367.1"/>
    <property type="molecule type" value="Genomic_DNA"/>
</dbReference>
<dbReference type="Proteomes" id="UP000639772">
    <property type="component" value="Chromosome 9"/>
</dbReference>
<name>A0A835QFA0_VANPL</name>
<feature type="region of interest" description="Disordered" evidence="1">
    <location>
        <begin position="1"/>
        <end position="35"/>
    </location>
</feature>
<dbReference type="Proteomes" id="UP000636800">
    <property type="component" value="Unassembled WGS sequence"/>
</dbReference>
<evidence type="ECO:0000256" key="1">
    <source>
        <dbReference type="SAM" id="MobiDB-lite"/>
    </source>
</evidence>